<dbReference type="RefSeq" id="WP_146071429.1">
    <property type="nucleotide sequence ID" value="NZ_FNUY01000008.1"/>
</dbReference>
<dbReference type="AlphaFoldDB" id="A0A1H6BWI4"/>
<evidence type="ECO:0000313" key="1">
    <source>
        <dbReference type="EMBL" id="SEG65064.1"/>
    </source>
</evidence>
<name>A0A1H6BWI4_9HYPH</name>
<sequence length="134" mass="14691">MAGKVSDLYAQPRMPVPSPVRQMERGEYYDPWGFPIDVNRPVLNNADGSISTERTTTERFNTSGDRPWLNVPTIVDGQELGLDEAIRAVTEGRNAPVGQFKTLPDAERAGQDRSNYLGLLEAFGALNAGGRNGR</sequence>
<organism evidence="1 2">
    <name type="scientific">Bosea lathyri</name>
    <dbReference type="NCBI Taxonomy" id="1036778"/>
    <lineage>
        <taxon>Bacteria</taxon>
        <taxon>Pseudomonadati</taxon>
        <taxon>Pseudomonadota</taxon>
        <taxon>Alphaproteobacteria</taxon>
        <taxon>Hyphomicrobiales</taxon>
        <taxon>Boseaceae</taxon>
        <taxon>Bosea</taxon>
    </lineage>
</organism>
<evidence type="ECO:0000313" key="2">
    <source>
        <dbReference type="Proteomes" id="UP000236743"/>
    </source>
</evidence>
<accession>A0A1H6BWI4</accession>
<keyword evidence="2" id="KW-1185">Reference proteome</keyword>
<dbReference type="Proteomes" id="UP000236743">
    <property type="component" value="Unassembled WGS sequence"/>
</dbReference>
<reference evidence="1 2" key="1">
    <citation type="submission" date="2016-10" db="EMBL/GenBank/DDBJ databases">
        <authorList>
            <person name="de Groot N.N."/>
        </authorList>
    </citation>
    <scope>NUCLEOTIDE SEQUENCE [LARGE SCALE GENOMIC DNA]</scope>
    <source>
        <strain evidence="1 2">DSM 26656</strain>
    </source>
</reference>
<protein>
    <submittedName>
        <fullName evidence="1">Uncharacterized protein</fullName>
    </submittedName>
</protein>
<dbReference type="OrthoDB" id="8313682at2"/>
<gene>
    <name evidence="1" type="ORF">SAMN04488115_108148</name>
</gene>
<proteinExistence type="predicted"/>
<dbReference type="EMBL" id="FNUY01000008">
    <property type="protein sequence ID" value="SEG65064.1"/>
    <property type="molecule type" value="Genomic_DNA"/>
</dbReference>